<evidence type="ECO:0000256" key="1">
    <source>
        <dbReference type="SAM" id="MobiDB-lite"/>
    </source>
</evidence>
<keyword evidence="3" id="KW-1185">Reference proteome</keyword>
<dbReference type="OrthoDB" id="7473547at2759"/>
<sequence length="403" mass="44593">MRSFIFLWKIIASDPSLVPAFHSGSGSIFNFDTAHALDSNPSSTFGFHPVSQRAVLQATENRTQTESWYAADLVHDGSFSPKSISELFTTEKTFSTANPIIVSQSSTPVEPIEIISQVAVTQSTGTPIPYSIQPTSSPSPHPTQSIEMQTAHPTMPSPVRSFETTLHPQSMVVQTDQSPIPLNSQSQTHFNQIQASPQNQIHDLQTYRLVPIIKSTPIHAIPTYETIHSTPSAPKSLKPKTTIKSTTSPRPPCTECVKPYPQIRIRMSSPRGITNIAVHPVSSANAQTTKRPKVSNRRQNRNDYDECVRTCADGKNRVCAAPAGARPADLDALRGFASICHLACHNNFKNNKYEKLLDGRCGRLRTRIRPVDSKDKIKRTELNKLQYQIVHEPGTIIEFEPIA</sequence>
<organism evidence="2 3">
    <name type="scientific">Eumeta variegata</name>
    <name type="common">Bagworm moth</name>
    <name type="synonym">Eumeta japonica</name>
    <dbReference type="NCBI Taxonomy" id="151549"/>
    <lineage>
        <taxon>Eukaryota</taxon>
        <taxon>Metazoa</taxon>
        <taxon>Ecdysozoa</taxon>
        <taxon>Arthropoda</taxon>
        <taxon>Hexapoda</taxon>
        <taxon>Insecta</taxon>
        <taxon>Pterygota</taxon>
        <taxon>Neoptera</taxon>
        <taxon>Endopterygota</taxon>
        <taxon>Lepidoptera</taxon>
        <taxon>Glossata</taxon>
        <taxon>Ditrysia</taxon>
        <taxon>Tineoidea</taxon>
        <taxon>Psychidae</taxon>
        <taxon>Oiketicinae</taxon>
        <taxon>Eumeta</taxon>
    </lineage>
</organism>
<evidence type="ECO:0000313" key="2">
    <source>
        <dbReference type="EMBL" id="GBP90542.1"/>
    </source>
</evidence>
<dbReference type="AlphaFoldDB" id="A0A4C1ZSY7"/>
<comment type="caution">
    <text evidence="2">The sequence shown here is derived from an EMBL/GenBank/DDBJ whole genome shotgun (WGS) entry which is preliminary data.</text>
</comment>
<feature type="region of interest" description="Disordered" evidence="1">
    <location>
        <begin position="229"/>
        <end position="254"/>
    </location>
</feature>
<name>A0A4C1ZSY7_EUMVA</name>
<gene>
    <name evidence="2" type="ORF">EVAR_65253_1</name>
</gene>
<dbReference type="EMBL" id="BGZK01002089">
    <property type="protein sequence ID" value="GBP90542.1"/>
    <property type="molecule type" value="Genomic_DNA"/>
</dbReference>
<proteinExistence type="predicted"/>
<feature type="compositionally biased region" description="Low complexity" evidence="1">
    <location>
        <begin position="234"/>
        <end position="248"/>
    </location>
</feature>
<evidence type="ECO:0000313" key="3">
    <source>
        <dbReference type="Proteomes" id="UP000299102"/>
    </source>
</evidence>
<accession>A0A4C1ZSY7</accession>
<reference evidence="2 3" key="1">
    <citation type="journal article" date="2019" name="Commun. Biol.">
        <title>The bagworm genome reveals a unique fibroin gene that provides high tensile strength.</title>
        <authorList>
            <person name="Kono N."/>
            <person name="Nakamura H."/>
            <person name="Ohtoshi R."/>
            <person name="Tomita M."/>
            <person name="Numata K."/>
            <person name="Arakawa K."/>
        </authorList>
    </citation>
    <scope>NUCLEOTIDE SEQUENCE [LARGE SCALE GENOMIC DNA]</scope>
</reference>
<protein>
    <submittedName>
        <fullName evidence="2">Uncharacterized protein</fullName>
    </submittedName>
</protein>
<dbReference type="Proteomes" id="UP000299102">
    <property type="component" value="Unassembled WGS sequence"/>
</dbReference>
<dbReference type="STRING" id="151549.A0A4C1ZSY7"/>